<accession>A0AAP0DS39</accession>
<comment type="caution">
    <text evidence="2">The sequence shown here is derived from an EMBL/GenBank/DDBJ whole genome shotgun (WGS) entry which is preliminary data.</text>
</comment>
<dbReference type="Pfam" id="PF02721">
    <property type="entry name" value="DUF223"/>
    <property type="match status" value="1"/>
</dbReference>
<dbReference type="SUPFAM" id="SSF50249">
    <property type="entry name" value="Nucleic acid-binding proteins"/>
    <property type="match status" value="1"/>
</dbReference>
<organism evidence="2 3">
    <name type="scientific">Deinandra increscens subsp. villosa</name>
    <dbReference type="NCBI Taxonomy" id="3103831"/>
    <lineage>
        <taxon>Eukaryota</taxon>
        <taxon>Viridiplantae</taxon>
        <taxon>Streptophyta</taxon>
        <taxon>Embryophyta</taxon>
        <taxon>Tracheophyta</taxon>
        <taxon>Spermatophyta</taxon>
        <taxon>Magnoliopsida</taxon>
        <taxon>eudicotyledons</taxon>
        <taxon>Gunneridae</taxon>
        <taxon>Pentapetalae</taxon>
        <taxon>asterids</taxon>
        <taxon>campanulids</taxon>
        <taxon>Asterales</taxon>
        <taxon>Asteraceae</taxon>
        <taxon>Asteroideae</taxon>
        <taxon>Heliantheae alliance</taxon>
        <taxon>Madieae</taxon>
        <taxon>Madiinae</taxon>
        <taxon>Deinandra</taxon>
    </lineage>
</organism>
<evidence type="ECO:0000259" key="1">
    <source>
        <dbReference type="Pfam" id="PF02721"/>
    </source>
</evidence>
<dbReference type="PANTHER" id="PTHR47165">
    <property type="entry name" value="OS03G0429900 PROTEIN"/>
    <property type="match status" value="1"/>
</dbReference>
<keyword evidence="3" id="KW-1185">Reference proteome</keyword>
<feature type="domain" description="Replication protein A 70 kDa DNA-binding subunit B/D first OB fold" evidence="1">
    <location>
        <begin position="30"/>
        <end position="118"/>
    </location>
</feature>
<reference evidence="2 3" key="1">
    <citation type="submission" date="2024-04" db="EMBL/GenBank/DDBJ databases">
        <title>The reference genome of an endangered Asteraceae, Deinandra increscens subsp. villosa, native to the Central Coast of California.</title>
        <authorList>
            <person name="Guilliams M."/>
            <person name="Hasenstab-Lehman K."/>
            <person name="Meyer R."/>
            <person name="Mcevoy S."/>
        </authorList>
    </citation>
    <scope>NUCLEOTIDE SEQUENCE [LARGE SCALE GENOMIC DNA]</scope>
    <source>
        <tissue evidence="2">Leaf</tissue>
    </source>
</reference>
<dbReference type="Gene3D" id="2.40.50.140">
    <property type="entry name" value="Nucleic acid-binding proteins"/>
    <property type="match status" value="2"/>
</dbReference>
<gene>
    <name evidence="2" type="ORF">SSX86_001816</name>
</gene>
<dbReference type="InterPro" id="IPR012340">
    <property type="entry name" value="NA-bd_OB-fold"/>
</dbReference>
<dbReference type="EMBL" id="JBCNJP010000003">
    <property type="protein sequence ID" value="KAK9080141.1"/>
    <property type="molecule type" value="Genomic_DNA"/>
</dbReference>
<dbReference type="Proteomes" id="UP001408789">
    <property type="component" value="Unassembled WGS sequence"/>
</dbReference>
<dbReference type="InterPro" id="IPR003871">
    <property type="entry name" value="RFA1B/D_OB_1st"/>
</dbReference>
<dbReference type="AlphaFoldDB" id="A0AAP0DS39"/>
<proteinExistence type="predicted"/>
<evidence type="ECO:0000313" key="3">
    <source>
        <dbReference type="Proteomes" id="UP001408789"/>
    </source>
</evidence>
<protein>
    <recommendedName>
        <fullName evidence="1">Replication protein A 70 kDa DNA-binding subunit B/D first OB fold domain-containing protein</fullName>
    </recommendedName>
</protein>
<sequence>MSKVVVDGVPETYMNDVLCFDQLHVGSSMSVIIMVCRAWDCNNVNGRYISTDYIFSDKNEDSIHATTQSNIAYYFVDKLKEGGVYLLKNFTVLKNQPEFRILKESPYMIELQGSIVVKKVSRDHGGGGHVRVTLWGKLSDCFIAQKEKKAGVYTVILTSMSVKQYLGVLALSSSSSTLSVDNNSIPGIDFLCETQPTGEGPEPVTTIAGLLHSAHQDKKKVSTVFHSFIDFNLYFGIRCALHPSVYVCNRQWYLGIVC</sequence>
<name>A0AAP0DS39_9ASTR</name>
<dbReference type="PANTHER" id="PTHR47165:SF4">
    <property type="entry name" value="OS03G0429900 PROTEIN"/>
    <property type="match status" value="1"/>
</dbReference>
<evidence type="ECO:0000313" key="2">
    <source>
        <dbReference type="EMBL" id="KAK9080141.1"/>
    </source>
</evidence>
<dbReference type="CDD" id="cd04480">
    <property type="entry name" value="RPA1_DBD_A_like"/>
    <property type="match status" value="1"/>
</dbReference>